<dbReference type="InterPro" id="IPR002925">
    <property type="entry name" value="Dienelactn_hydro"/>
</dbReference>
<protein>
    <submittedName>
        <fullName evidence="2">Alpha/beta-hydrolase</fullName>
    </submittedName>
</protein>
<evidence type="ECO:0000313" key="2">
    <source>
        <dbReference type="EMBL" id="KAF3765210.1"/>
    </source>
</evidence>
<name>A0A9P4Y2Z4_CRYP1</name>
<dbReference type="EMBL" id="MU032348">
    <property type="protein sequence ID" value="KAF3765210.1"/>
    <property type="molecule type" value="Genomic_DNA"/>
</dbReference>
<dbReference type="OrthoDB" id="17560at2759"/>
<reference evidence="2" key="1">
    <citation type="journal article" date="2020" name="Phytopathology">
        <title>Genome sequence of the chestnut blight fungus Cryphonectria parasitica EP155: A fundamental resource for an archetypical invasive plant pathogen.</title>
        <authorList>
            <person name="Crouch J.A."/>
            <person name="Dawe A."/>
            <person name="Aerts A."/>
            <person name="Barry K."/>
            <person name="Churchill A.C.L."/>
            <person name="Grimwood J."/>
            <person name="Hillman B."/>
            <person name="Milgroom M.G."/>
            <person name="Pangilinan J."/>
            <person name="Smith M."/>
            <person name="Salamov A."/>
            <person name="Schmutz J."/>
            <person name="Yadav J."/>
            <person name="Grigoriev I.V."/>
            <person name="Nuss D."/>
        </authorList>
    </citation>
    <scope>NUCLEOTIDE SEQUENCE</scope>
    <source>
        <strain evidence="2">EP155</strain>
    </source>
</reference>
<evidence type="ECO:0000313" key="3">
    <source>
        <dbReference type="Proteomes" id="UP000803844"/>
    </source>
</evidence>
<organism evidence="2 3">
    <name type="scientific">Cryphonectria parasitica (strain ATCC 38755 / EP155)</name>
    <dbReference type="NCBI Taxonomy" id="660469"/>
    <lineage>
        <taxon>Eukaryota</taxon>
        <taxon>Fungi</taxon>
        <taxon>Dikarya</taxon>
        <taxon>Ascomycota</taxon>
        <taxon>Pezizomycotina</taxon>
        <taxon>Sordariomycetes</taxon>
        <taxon>Sordariomycetidae</taxon>
        <taxon>Diaporthales</taxon>
        <taxon>Cryphonectriaceae</taxon>
        <taxon>Cryphonectria-Endothia species complex</taxon>
        <taxon>Cryphonectria</taxon>
    </lineage>
</organism>
<dbReference type="GO" id="GO:0016787">
    <property type="term" value="F:hydrolase activity"/>
    <property type="evidence" value="ECO:0007669"/>
    <property type="project" value="InterPro"/>
</dbReference>
<sequence length="309" mass="33458">MTSSSSSPIRSCPDCFTGTIHTAQPVGHVEILHDVPTYITRGEESSSSLSAPAPSNSTIVFLTDGFGTKLVNNKLLADQYAARTGLRVLVPDLLPGGGVPLVMLSLSATLTRPVAWYNLLGQIRRVWAAARLMSILLPFSFRVRRLYPAVLGYVRAVRASLPLGAKLGLAGFCLGGHWSSRICGASAVEGDGDDDGNDDSAGQLVDAHFTAHPSSVAPDEFAAFARRFRVPFSLALGDRDQMMSVEQAHEVEASLRGVFEDEPERLEVRLYEKCGHGFALRADPNETGENEGAERALEQAVNWFRKFLN</sequence>
<feature type="domain" description="Dienelactone hydrolase" evidence="1">
    <location>
        <begin position="203"/>
        <end position="307"/>
    </location>
</feature>
<dbReference type="SUPFAM" id="SSF53474">
    <property type="entry name" value="alpha/beta-Hydrolases"/>
    <property type="match status" value="1"/>
</dbReference>
<evidence type="ECO:0000259" key="1">
    <source>
        <dbReference type="Pfam" id="PF01738"/>
    </source>
</evidence>
<keyword evidence="3" id="KW-1185">Reference proteome</keyword>
<dbReference type="Gene3D" id="3.40.50.1820">
    <property type="entry name" value="alpha/beta hydrolase"/>
    <property type="match status" value="1"/>
</dbReference>
<gene>
    <name evidence="2" type="ORF">M406DRAFT_356874</name>
</gene>
<dbReference type="InterPro" id="IPR029058">
    <property type="entry name" value="AB_hydrolase_fold"/>
</dbReference>
<accession>A0A9P4Y2Z4</accession>
<dbReference type="PANTHER" id="PTHR17630:SF105">
    <property type="entry name" value="DIENELACTONE HYDROLASE FAMILY PROTEIN (AFU_ORTHOLOGUE AFUA_4G08790)"/>
    <property type="match status" value="1"/>
</dbReference>
<proteinExistence type="predicted"/>
<comment type="caution">
    <text evidence="2">The sequence shown here is derived from an EMBL/GenBank/DDBJ whole genome shotgun (WGS) entry which is preliminary data.</text>
</comment>
<dbReference type="GeneID" id="63840670"/>
<dbReference type="Pfam" id="PF01738">
    <property type="entry name" value="DLH"/>
    <property type="match status" value="1"/>
</dbReference>
<dbReference type="PANTHER" id="PTHR17630">
    <property type="entry name" value="DIENELACTONE HYDROLASE"/>
    <property type="match status" value="1"/>
</dbReference>
<dbReference type="Proteomes" id="UP000803844">
    <property type="component" value="Unassembled WGS sequence"/>
</dbReference>
<dbReference type="AlphaFoldDB" id="A0A9P4Y2Z4"/>
<dbReference type="RefSeq" id="XP_040776171.1">
    <property type="nucleotide sequence ID" value="XM_040923541.1"/>
</dbReference>